<evidence type="ECO:0000256" key="4">
    <source>
        <dbReference type="SAM" id="MobiDB-lite"/>
    </source>
</evidence>
<sequence>MTPSGHGCSSDSLPSGTACRSGARGRRQGSSPTGQTWRPYSRPPEARLTRGWCLVPDSRVDTVLLELQTLVADLDRRGEGKLPPETNLSRVLGVSRATLRDALGRLEADGVIERRPGRGTTIVGRREPVRYPANIIGSFADFLREAGVTHRLVEFSVVGVDIDESLGELGGDGAPRWAFRSTRCYEVDGVRAALLCHLLPEEIQGQPLQVERLVGDIVPFLETVHGVEISRVTSAVTAEEASAEVADMLGLKPGAALLVMYTHMVDETGTPVALGALAFNPKIVSLGVEALEHVNAGGQSQLHLGWLRAGISSK</sequence>
<evidence type="ECO:0000313" key="7">
    <source>
        <dbReference type="Proteomes" id="UP001597402"/>
    </source>
</evidence>
<evidence type="ECO:0000313" key="6">
    <source>
        <dbReference type="EMBL" id="MFD2093191.1"/>
    </source>
</evidence>
<dbReference type="RefSeq" id="WP_376878483.1">
    <property type="nucleotide sequence ID" value="NZ_JBHUHP010000016.1"/>
</dbReference>
<dbReference type="InterPro" id="IPR011663">
    <property type="entry name" value="UTRA"/>
</dbReference>
<dbReference type="PROSITE" id="PS50949">
    <property type="entry name" value="HTH_GNTR"/>
    <property type="match status" value="1"/>
</dbReference>
<evidence type="ECO:0000256" key="1">
    <source>
        <dbReference type="ARBA" id="ARBA00023015"/>
    </source>
</evidence>
<dbReference type="Gene3D" id="1.10.10.10">
    <property type="entry name" value="Winged helix-like DNA-binding domain superfamily/Winged helix DNA-binding domain"/>
    <property type="match status" value="1"/>
</dbReference>
<dbReference type="Gene3D" id="3.40.1410.10">
    <property type="entry name" value="Chorismate lyase-like"/>
    <property type="match status" value="1"/>
</dbReference>
<feature type="domain" description="HTH gntR-type" evidence="5">
    <location>
        <begin position="57"/>
        <end position="125"/>
    </location>
</feature>
<evidence type="ECO:0000256" key="2">
    <source>
        <dbReference type="ARBA" id="ARBA00023125"/>
    </source>
</evidence>
<name>A0ABW4XEH4_9ACTN</name>
<dbReference type="SMART" id="SM00345">
    <property type="entry name" value="HTH_GNTR"/>
    <property type="match status" value="1"/>
</dbReference>
<dbReference type="InterPro" id="IPR000524">
    <property type="entry name" value="Tscrpt_reg_HTH_GntR"/>
</dbReference>
<organism evidence="6 7">
    <name type="scientific">Blastococcus deserti</name>
    <dbReference type="NCBI Taxonomy" id="2259033"/>
    <lineage>
        <taxon>Bacteria</taxon>
        <taxon>Bacillati</taxon>
        <taxon>Actinomycetota</taxon>
        <taxon>Actinomycetes</taxon>
        <taxon>Geodermatophilales</taxon>
        <taxon>Geodermatophilaceae</taxon>
        <taxon>Blastococcus</taxon>
    </lineage>
</organism>
<dbReference type="InterPro" id="IPR050679">
    <property type="entry name" value="Bact_HTH_transcr_reg"/>
</dbReference>
<keyword evidence="3" id="KW-0804">Transcription</keyword>
<feature type="region of interest" description="Disordered" evidence="4">
    <location>
        <begin position="1"/>
        <end position="44"/>
    </location>
</feature>
<dbReference type="Pfam" id="PF07702">
    <property type="entry name" value="UTRA"/>
    <property type="match status" value="1"/>
</dbReference>
<dbReference type="EMBL" id="JBHUHP010000016">
    <property type="protein sequence ID" value="MFD2093191.1"/>
    <property type="molecule type" value="Genomic_DNA"/>
</dbReference>
<dbReference type="InterPro" id="IPR028978">
    <property type="entry name" value="Chorismate_lyase_/UTRA_dom_sf"/>
</dbReference>
<dbReference type="SMART" id="SM00866">
    <property type="entry name" value="UTRA"/>
    <property type="match status" value="1"/>
</dbReference>
<gene>
    <name evidence="6" type="ORF">ACFSHS_16630</name>
</gene>
<evidence type="ECO:0000256" key="3">
    <source>
        <dbReference type="ARBA" id="ARBA00023163"/>
    </source>
</evidence>
<reference evidence="7" key="1">
    <citation type="journal article" date="2019" name="Int. J. Syst. Evol. Microbiol.">
        <title>The Global Catalogue of Microorganisms (GCM) 10K type strain sequencing project: providing services to taxonomists for standard genome sequencing and annotation.</title>
        <authorList>
            <consortium name="The Broad Institute Genomics Platform"/>
            <consortium name="The Broad Institute Genome Sequencing Center for Infectious Disease"/>
            <person name="Wu L."/>
            <person name="Ma J."/>
        </authorList>
    </citation>
    <scope>NUCLEOTIDE SEQUENCE [LARGE SCALE GENOMIC DNA]</scope>
    <source>
        <strain evidence="7">JCM 3338</strain>
    </source>
</reference>
<accession>A0ABW4XEH4</accession>
<dbReference type="InterPro" id="IPR036388">
    <property type="entry name" value="WH-like_DNA-bd_sf"/>
</dbReference>
<protein>
    <submittedName>
        <fullName evidence="6">GntR family transcriptional regulator</fullName>
    </submittedName>
</protein>
<dbReference type="Pfam" id="PF00392">
    <property type="entry name" value="GntR"/>
    <property type="match status" value="1"/>
</dbReference>
<dbReference type="CDD" id="cd07377">
    <property type="entry name" value="WHTH_GntR"/>
    <property type="match status" value="1"/>
</dbReference>
<dbReference type="InterPro" id="IPR036390">
    <property type="entry name" value="WH_DNA-bd_sf"/>
</dbReference>
<dbReference type="PRINTS" id="PR00035">
    <property type="entry name" value="HTHGNTR"/>
</dbReference>
<feature type="compositionally biased region" description="Polar residues" evidence="4">
    <location>
        <begin position="1"/>
        <end position="15"/>
    </location>
</feature>
<dbReference type="Proteomes" id="UP001597402">
    <property type="component" value="Unassembled WGS sequence"/>
</dbReference>
<dbReference type="SUPFAM" id="SSF64288">
    <property type="entry name" value="Chorismate lyase-like"/>
    <property type="match status" value="1"/>
</dbReference>
<dbReference type="SUPFAM" id="SSF46785">
    <property type="entry name" value="Winged helix' DNA-binding domain"/>
    <property type="match status" value="1"/>
</dbReference>
<dbReference type="PANTHER" id="PTHR44846:SF1">
    <property type="entry name" value="MANNOSYL-D-GLYCERATE TRANSPORT_METABOLISM SYSTEM REPRESSOR MNGR-RELATED"/>
    <property type="match status" value="1"/>
</dbReference>
<comment type="caution">
    <text evidence="6">The sequence shown here is derived from an EMBL/GenBank/DDBJ whole genome shotgun (WGS) entry which is preliminary data.</text>
</comment>
<proteinExistence type="predicted"/>
<keyword evidence="1" id="KW-0805">Transcription regulation</keyword>
<keyword evidence="2" id="KW-0238">DNA-binding</keyword>
<evidence type="ECO:0000259" key="5">
    <source>
        <dbReference type="PROSITE" id="PS50949"/>
    </source>
</evidence>
<dbReference type="PANTHER" id="PTHR44846">
    <property type="entry name" value="MANNOSYL-D-GLYCERATE TRANSPORT/METABOLISM SYSTEM REPRESSOR MNGR-RELATED"/>
    <property type="match status" value="1"/>
</dbReference>
<keyword evidence="7" id="KW-1185">Reference proteome</keyword>